<dbReference type="InterPro" id="IPR041635">
    <property type="entry name" value="Type_ISP_LLaBIII_C"/>
</dbReference>
<feature type="domain" description="Type ISP restriction-modification enzyme LLaBIII C-terminal specificity" evidence="1">
    <location>
        <begin position="29"/>
        <end position="385"/>
    </location>
</feature>
<reference evidence="2 3" key="1">
    <citation type="submission" date="2024-11" db="EMBL/GenBank/DDBJ databases">
        <title>The Natural Products Discovery Center: Release of the First 8490 Sequenced Strains for Exploring Actinobacteria Biosynthetic Diversity.</title>
        <authorList>
            <person name="Kalkreuter E."/>
            <person name="Kautsar S.A."/>
            <person name="Yang D."/>
            <person name="Bader C.D."/>
            <person name="Teijaro C.N."/>
            <person name="Fluegel L."/>
            <person name="Davis C.M."/>
            <person name="Simpson J.R."/>
            <person name="Lauterbach L."/>
            <person name="Steele A.D."/>
            <person name="Gui C."/>
            <person name="Meng S."/>
            <person name="Li G."/>
            <person name="Viehrig K."/>
            <person name="Ye F."/>
            <person name="Su P."/>
            <person name="Kiefer A.F."/>
            <person name="Nichols A."/>
            <person name="Cepeda A.J."/>
            <person name="Yan W."/>
            <person name="Fan B."/>
            <person name="Jiang Y."/>
            <person name="Adhikari A."/>
            <person name="Zheng C.-J."/>
            <person name="Schuster L."/>
            <person name="Cowan T.M."/>
            <person name="Smanski M.J."/>
            <person name="Chevrette M.G."/>
            <person name="De Carvalho L.P.S."/>
            <person name="Shen B."/>
        </authorList>
    </citation>
    <scope>NUCLEOTIDE SEQUENCE [LARGE SCALE GENOMIC DNA]</scope>
    <source>
        <strain evidence="2 3">NPDC077433</strain>
    </source>
</reference>
<evidence type="ECO:0000259" key="1">
    <source>
        <dbReference type="Pfam" id="PF18135"/>
    </source>
</evidence>
<evidence type="ECO:0000313" key="2">
    <source>
        <dbReference type="EMBL" id="MFK4002278.1"/>
    </source>
</evidence>
<sequence length="394" mass="45541">MSYSKPNFFFNPKDEKGRYEYELYFKLDELFPQVSSGIVTMGDNFIIDEKEEKLINRISDFLNNEYTDVQLKNKYGLGKNYPKWINDNKAEISKIEKKATVISFRPFDNRFTVFDNKLLWRWRYEVMSQIINKDNLSLLVTKAHRDSSFAHSFITNKISEAIYLSSKSGSNAMNLPLYLYPEEGSSTRIPNLDPKIVADIAKAIGLRFTNEKEDTAGTFAPIDILDYIYAVLHSPTYRETYKEFLKIDFPRVPYPSDAVTFWQLVSLGGELRQIHLLESPKLATQIKALSLGYPISGDNSVTRKMIKASVGFEPDEVDSSIGKVWLNDTQYFTNVPRVAWEFYIGGYQPAQKWLKDRRERTLDHHDIKHYLNIIASLSLTNELVQQIDNINVVG</sequence>
<dbReference type="EMBL" id="JBJDPD010000048">
    <property type="protein sequence ID" value="MFK4002278.1"/>
    <property type="molecule type" value="Genomic_DNA"/>
</dbReference>
<proteinExistence type="predicted"/>
<name>A0ABW8LBJ1_9GAMM</name>
<organism evidence="2 3">
    <name type="scientific">Psychrobacter namhaensis</name>
    <dbReference type="NCBI Taxonomy" id="292734"/>
    <lineage>
        <taxon>Bacteria</taxon>
        <taxon>Pseudomonadati</taxon>
        <taxon>Pseudomonadota</taxon>
        <taxon>Gammaproteobacteria</taxon>
        <taxon>Moraxellales</taxon>
        <taxon>Moraxellaceae</taxon>
        <taxon>Psychrobacter</taxon>
    </lineage>
</organism>
<dbReference type="Proteomes" id="UP001620234">
    <property type="component" value="Unassembled WGS sequence"/>
</dbReference>
<keyword evidence="3" id="KW-1185">Reference proteome</keyword>
<dbReference type="Pfam" id="PF18135">
    <property type="entry name" value="Type_ISP_C"/>
    <property type="match status" value="1"/>
</dbReference>
<comment type="caution">
    <text evidence="2">The sequence shown here is derived from an EMBL/GenBank/DDBJ whole genome shotgun (WGS) entry which is preliminary data.</text>
</comment>
<dbReference type="RefSeq" id="WP_404672467.1">
    <property type="nucleotide sequence ID" value="NZ_JBJDPD010000048.1"/>
</dbReference>
<gene>
    <name evidence="2" type="ORF">ACI2I3_13175</name>
</gene>
<protein>
    <submittedName>
        <fullName evidence="2">Type ISP restriction/modification enzyme</fullName>
    </submittedName>
</protein>
<accession>A0ABW8LBJ1</accession>
<evidence type="ECO:0000313" key="3">
    <source>
        <dbReference type="Proteomes" id="UP001620234"/>
    </source>
</evidence>